<evidence type="ECO:0000256" key="1">
    <source>
        <dbReference type="SAM" id="MobiDB-lite"/>
    </source>
</evidence>
<feature type="compositionally biased region" description="Basic and acidic residues" evidence="1">
    <location>
        <begin position="171"/>
        <end position="187"/>
    </location>
</feature>
<sequence length="609" mass="63071">MHRLTTLSRGGSSTAWTRSVVGGASSSSTPASAPYSRLAGAASTSASSSSSSSSPHALSPCIGSSSSRTGARRGYAVPVNTKTSVDHLLGVAPPMPPRPQPQDEAGDSSSAVPNALVGTARSPNPNDLSDLLRGGDGSGSSSRGNGGVVTRRPGTALPTEDLDMLFGQQQRENRQRQEERGEQKQGEEEAAQQQQQQQQQPVNREQPHAIDALYGRNDLDERILAAARAVHHGCLSLDVGSLLELHDAQAGYQLSVEVPYESRPKEGRRVPVTSAASSDDEAGAQAAIDDGVVLIAYVAGLEGKRGQERISVCSGFAVEGGDRLGEGEGKGKGALIVTCAHTLRASMPAASPEGTGSASAALAITRSGHIYPIVSLLSSMPHSDLVLLQLSETPSSTAIAGLPSAATGPHRVRTLPLNPYPAEVGSELCVSSFWGWEDDSGSTLPAFEFDASAESSSSAGAGAGAAGASASTALRIASSPLPPPPGRDAATVRRERDDAVRSRWGRARLVEYRDSAGKEARAGTYDELSQMDFKLLHDSVHNPPALADRLANFPPPGSSGGPIVDAASGSVVGVTRGSRMSQLQGKRGDGVPAERVFFFFALPGLGRTR</sequence>
<keyword evidence="3" id="KW-1185">Reference proteome</keyword>
<name>A0A316YB35_9BASI</name>
<protein>
    <recommendedName>
        <fullName evidence="4">Trypsin-like serine protease</fullName>
    </recommendedName>
</protein>
<accession>A0A316YB35</accession>
<feature type="compositionally biased region" description="Polar residues" evidence="1">
    <location>
        <begin position="1"/>
        <end position="16"/>
    </location>
</feature>
<dbReference type="Proteomes" id="UP000245768">
    <property type="component" value="Unassembled WGS sequence"/>
</dbReference>
<gene>
    <name evidence="2" type="ORF">FA10DRAFT_52813</name>
</gene>
<feature type="compositionally biased region" description="Low complexity" evidence="1">
    <location>
        <begin position="191"/>
        <end position="204"/>
    </location>
</feature>
<feature type="compositionally biased region" description="Low complexity" evidence="1">
    <location>
        <begin position="17"/>
        <end position="74"/>
    </location>
</feature>
<feature type="region of interest" description="Disordered" evidence="1">
    <location>
        <begin position="1"/>
        <end position="206"/>
    </location>
</feature>
<dbReference type="GeneID" id="37047472"/>
<feature type="region of interest" description="Disordered" evidence="1">
    <location>
        <begin position="476"/>
        <end position="500"/>
    </location>
</feature>
<dbReference type="OrthoDB" id="10054765at2759"/>
<evidence type="ECO:0000313" key="2">
    <source>
        <dbReference type="EMBL" id="PWN86552.1"/>
    </source>
</evidence>
<dbReference type="STRING" id="215250.A0A316YB35"/>
<dbReference type="SUPFAM" id="SSF50494">
    <property type="entry name" value="Trypsin-like serine proteases"/>
    <property type="match status" value="1"/>
</dbReference>
<evidence type="ECO:0000313" key="3">
    <source>
        <dbReference type="Proteomes" id="UP000245768"/>
    </source>
</evidence>
<reference evidence="2 3" key="1">
    <citation type="journal article" date="2018" name="Mol. Biol. Evol.">
        <title>Broad Genomic Sampling Reveals a Smut Pathogenic Ancestry of the Fungal Clade Ustilaginomycotina.</title>
        <authorList>
            <person name="Kijpornyongpan T."/>
            <person name="Mondo S.J."/>
            <person name="Barry K."/>
            <person name="Sandor L."/>
            <person name="Lee J."/>
            <person name="Lipzen A."/>
            <person name="Pangilinan J."/>
            <person name="LaButti K."/>
            <person name="Hainaut M."/>
            <person name="Henrissat B."/>
            <person name="Grigoriev I.V."/>
            <person name="Spatafora J.W."/>
            <person name="Aime M.C."/>
        </authorList>
    </citation>
    <scope>NUCLEOTIDE SEQUENCE [LARGE SCALE GENOMIC DNA]</scope>
    <source>
        <strain evidence="2 3">MCA 4198</strain>
    </source>
</reference>
<dbReference type="InterPro" id="IPR009003">
    <property type="entry name" value="Peptidase_S1_PA"/>
</dbReference>
<dbReference type="InParanoid" id="A0A316YB35"/>
<proteinExistence type="predicted"/>
<evidence type="ECO:0008006" key="4">
    <source>
        <dbReference type="Google" id="ProtNLM"/>
    </source>
</evidence>
<dbReference type="AlphaFoldDB" id="A0A316YB35"/>
<dbReference type="EMBL" id="KZ819644">
    <property type="protein sequence ID" value="PWN86552.1"/>
    <property type="molecule type" value="Genomic_DNA"/>
</dbReference>
<organism evidence="2 3">
    <name type="scientific">Acaromyces ingoldii</name>
    <dbReference type="NCBI Taxonomy" id="215250"/>
    <lineage>
        <taxon>Eukaryota</taxon>
        <taxon>Fungi</taxon>
        <taxon>Dikarya</taxon>
        <taxon>Basidiomycota</taxon>
        <taxon>Ustilaginomycotina</taxon>
        <taxon>Exobasidiomycetes</taxon>
        <taxon>Exobasidiales</taxon>
        <taxon>Cryptobasidiaceae</taxon>
        <taxon>Acaromyces</taxon>
    </lineage>
</organism>
<dbReference type="RefSeq" id="XP_025373750.1">
    <property type="nucleotide sequence ID" value="XM_025525556.1"/>
</dbReference>
<feature type="compositionally biased region" description="Basic and acidic residues" evidence="1">
    <location>
        <begin position="490"/>
        <end position="500"/>
    </location>
</feature>